<keyword evidence="2" id="KW-1185">Reference proteome</keyword>
<accession>A0ACC2HIM1</accession>
<evidence type="ECO:0000313" key="1">
    <source>
        <dbReference type="EMBL" id="KAJ8015308.1"/>
    </source>
</evidence>
<proteinExistence type="predicted"/>
<evidence type="ECO:0000313" key="2">
    <source>
        <dbReference type="Proteomes" id="UP001157502"/>
    </source>
</evidence>
<comment type="caution">
    <text evidence="1">The sequence shown here is derived from an EMBL/GenBank/DDBJ whole genome shotgun (WGS) entry which is preliminary data.</text>
</comment>
<name>A0ACC2HIM1_DALPE</name>
<sequence>MLEEPEVDSSPCELFWPRHAWVHGSLGKVLTLSPHSWHSVHALKEPAQGMVTMKALTALYTLACLVMIRSVCSSCVPSVFFNGTVSNTSECINMTDFKPSLNYTPIDFVEGGDLTVNCVESLPPGVKNKVFVWCMNGMPMSNENTSVLHLHKLGNVMLIILVCGVSAVGLVLALGICTKFMMYRQFGQMKNRRQNAPHLQNTLPTLT</sequence>
<dbReference type="Proteomes" id="UP001157502">
    <property type="component" value="Chromosome 2"/>
</dbReference>
<protein>
    <submittedName>
        <fullName evidence="1">Uncharacterized protein</fullName>
    </submittedName>
</protein>
<reference evidence="1" key="1">
    <citation type="submission" date="2021-05" db="EMBL/GenBank/DDBJ databases">
        <authorList>
            <person name="Pan Q."/>
            <person name="Jouanno E."/>
            <person name="Zahm M."/>
            <person name="Klopp C."/>
            <person name="Cabau C."/>
            <person name="Louis A."/>
            <person name="Berthelot C."/>
            <person name="Parey E."/>
            <person name="Roest Crollius H."/>
            <person name="Montfort J."/>
            <person name="Robinson-Rechavi M."/>
            <person name="Bouchez O."/>
            <person name="Lampietro C."/>
            <person name="Lopez Roques C."/>
            <person name="Donnadieu C."/>
            <person name="Postlethwait J."/>
            <person name="Bobe J."/>
            <person name="Dillon D."/>
            <person name="Chandos A."/>
            <person name="von Hippel F."/>
            <person name="Guiguen Y."/>
        </authorList>
    </citation>
    <scope>NUCLEOTIDE SEQUENCE</scope>
    <source>
        <strain evidence="1">YG-Jan2019</strain>
    </source>
</reference>
<dbReference type="EMBL" id="CM055729">
    <property type="protein sequence ID" value="KAJ8015308.1"/>
    <property type="molecule type" value="Genomic_DNA"/>
</dbReference>
<organism evidence="1 2">
    <name type="scientific">Dallia pectoralis</name>
    <name type="common">Alaska blackfish</name>
    <dbReference type="NCBI Taxonomy" id="75939"/>
    <lineage>
        <taxon>Eukaryota</taxon>
        <taxon>Metazoa</taxon>
        <taxon>Chordata</taxon>
        <taxon>Craniata</taxon>
        <taxon>Vertebrata</taxon>
        <taxon>Euteleostomi</taxon>
        <taxon>Actinopterygii</taxon>
        <taxon>Neopterygii</taxon>
        <taxon>Teleostei</taxon>
        <taxon>Protacanthopterygii</taxon>
        <taxon>Esociformes</taxon>
        <taxon>Umbridae</taxon>
        <taxon>Dallia</taxon>
    </lineage>
</organism>
<gene>
    <name evidence="1" type="ORF">DPEC_G00024780</name>
</gene>